<dbReference type="Pfam" id="PF13305">
    <property type="entry name" value="TetR_C_33"/>
    <property type="match status" value="1"/>
</dbReference>
<dbReference type="RefSeq" id="WP_185056475.1">
    <property type="nucleotide sequence ID" value="NZ_BAABIX010000067.1"/>
</dbReference>
<sequence>MQRAREVLGPFLPVFAGAPAGPAALREEMTRWAREVPAVAEWVAAFAPGGDAGSALAGTVMAWSLLQGVVSQEVQGQFSGMGHDPATLLAAHIDSLADAMGL</sequence>
<feature type="domain" description="HTH-type transcriptional regulator MT1864/Rv1816-like C-terminal" evidence="3">
    <location>
        <begin position="22"/>
        <end position="96"/>
    </location>
</feature>
<evidence type="ECO:0000313" key="5">
    <source>
        <dbReference type="Proteomes" id="UP000578449"/>
    </source>
</evidence>
<evidence type="ECO:0000256" key="2">
    <source>
        <dbReference type="ARBA" id="ARBA00023163"/>
    </source>
</evidence>
<dbReference type="InterPro" id="IPR036271">
    <property type="entry name" value="Tet_transcr_reg_TetR-rel_C_sf"/>
</dbReference>
<evidence type="ECO:0000259" key="3">
    <source>
        <dbReference type="Pfam" id="PF13305"/>
    </source>
</evidence>
<gene>
    <name evidence="4" type="ORF">HNP84_009424</name>
</gene>
<keyword evidence="5" id="KW-1185">Reference proteome</keyword>
<keyword evidence="2" id="KW-0804">Transcription</keyword>
<organism evidence="4 5">
    <name type="scientific">Thermocatellispora tengchongensis</name>
    <dbReference type="NCBI Taxonomy" id="1073253"/>
    <lineage>
        <taxon>Bacteria</taxon>
        <taxon>Bacillati</taxon>
        <taxon>Actinomycetota</taxon>
        <taxon>Actinomycetes</taxon>
        <taxon>Streptosporangiales</taxon>
        <taxon>Streptosporangiaceae</taxon>
        <taxon>Thermocatellispora</taxon>
    </lineage>
</organism>
<protein>
    <recommendedName>
        <fullName evidence="3">HTH-type transcriptional regulator MT1864/Rv1816-like C-terminal domain-containing protein</fullName>
    </recommendedName>
</protein>
<evidence type="ECO:0000256" key="1">
    <source>
        <dbReference type="ARBA" id="ARBA00023015"/>
    </source>
</evidence>
<dbReference type="SUPFAM" id="SSF48498">
    <property type="entry name" value="Tetracyclin repressor-like, C-terminal domain"/>
    <property type="match status" value="1"/>
</dbReference>
<dbReference type="EMBL" id="JACHGN010000031">
    <property type="protein sequence ID" value="MBB5139660.1"/>
    <property type="molecule type" value="Genomic_DNA"/>
</dbReference>
<proteinExistence type="predicted"/>
<name>A0A840PPK5_9ACTN</name>
<dbReference type="Proteomes" id="UP000578449">
    <property type="component" value="Unassembled WGS sequence"/>
</dbReference>
<keyword evidence="1" id="KW-0805">Transcription regulation</keyword>
<accession>A0A840PPK5</accession>
<dbReference type="Gene3D" id="1.10.357.10">
    <property type="entry name" value="Tetracycline Repressor, domain 2"/>
    <property type="match status" value="1"/>
</dbReference>
<comment type="caution">
    <text evidence="4">The sequence shown here is derived from an EMBL/GenBank/DDBJ whole genome shotgun (WGS) entry which is preliminary data.</text>
</comment>
<dbReference type="InterPro" id="IPR025996">
    <property type="entry name" value="MT1864/Rv1816-like_C"/>
</dbReference>
<reference evidence="4 5" key="1">
    <citation type="submission" date="2020-08" db="EMBL/GenBank/DDBJ databases">
        <title>Genomic Encyclopedia of Type Strains, Phase IV (KMG-IV): sequencing the most valuable type-strain genomes for metagenomic binning, comparative biology and taxonomic classification.</title>
        <authorList>
            <person name="Goeker M."/>
        </authorList>
    </citation>
    <scope>NUCLEOTIDE SEQUENCE [LARGE SCALE GENOMIC DNA]</scope>
    <source>
        <strain evidence="4 5">DSM 45615</strain>
    </source>
</reference>
<evidence type="ECO:0000313" key="4">
    <source>
        <dbReference type="EMBL" id="MBB5139660.1"/>
    </source>
</evidence>
<dbReference type="AlphaFoldDB" id="A0A840PPK5"/>